<name>A0AAE1V5H9_9SOLA</name>
<dbReference type="GO" id="GO:0005634">
    <property type="term" value="C:nucleus"/>
    <property type="evidence" value="ECO:0007669"/>
    <property type="project" value="TreeGrafter"/>
</dbReference>
<feature type="compositionally biased region" description="Polar residues" evidence="1">
    <location>
        <begin position="815"/>
        <end position="824"/>
    </location>
</feature>
<feature type="region of interest" description="Disordered" evidence="1">
    <location>
        <begin position="1040"/>
        <end position="1090"/>
    </location>
</feature>
<comment type="caution">
    <text evidence="2">The sequence shown here is derived from an EMBL/GenBank/DDBJ whole genome shotgun (WGS) entry which is preliminary data.</text>
</comment>
<feature type="compositionally biased region" description="Low complexity" evidence="1">
    <location>
        <begin position="240"/>
        <end position="255"/>
    </location>
</feature>
<feature type="region of interest" description="Disordered" evidence="1">
    <location>
        <begin position="1139"/>
        <end position="1172"/>
    </location>
</feature>
<gene>
    <name evidence="2" type="ORF">RND71_022798</name>
</gene>
<feature type="compositionally biased region" description="Polar residues" evidence="1">
    <location>
        <begin position="946"/>
        <end position="956"/>
    </location>
</feature>
<feature type="region of interest" description="Disordered" evidence="1">
    <location>
        <begin position="414"/>
        <end position="465"/>
    </location>
</feature>
<reference evidence="2" key="1">
    <citation type="submission" date="2023-12" db="EMBL/GenBank/DDBJ databases">
        <title>Genome assembly of Anisodus tanguticus.</title>
        <authorList>
            <person name="Wang Y.-J."/>
        </authorList>
    </citation>
    <scope>NUCLEOTIDE SEQUENCE</scope>
    <source>
        <strain evidence="2">KB-2021</strain>
        <tissue evidence="2">Leaf</tissue>
    </source>
</reference>
<feature type="region of interest" description="Disordered" evidence="1">
    <location>
        <begin position="805"/>
        <end position="839"/>
    </location>
</feature>
<feature type="compositionally biased region" description="Low complexity" evidence="1">
    <location>
        <begin position="1516"/>
        <end position="1533"/>
    </location>
</feature>
<accession>A0AAE1V5H9</accession>
<keyword evidence="3" id="KW-1185">Reference proteome</keyword>
<feature type="compositionally biased region" description="Low complexity" evidence="1">
    <location>
        <begin position="595"/>
        <end position="606"/>
    </location>
</feature>
<dbReference type="InterPro" id="IPR039317">
    <property type="entry name" value="TIC"/>
</dbReference>
<sequence>MDRNREARRSGGMVAATSNGLSRRRHRSNSLRDSPDEEGGVEIQESVRLRERVKKDRDRERDRERDRDRDRRSKRRRGDRLMVVGEDSSEESVNDDEDDEDEETTTNNNNNVSVVTASNNNNNTRLLPPNPTVAASMVSISNHHHHHHHSNNNNHHNNNHHVHPRKSFPPNSGGGGGSKVFRTTAAPVWKPGDEMIGVSVPRKARSASTKRSHDWISGTSGGGGVTGDQIHQSPARQNIPATSPSPAAPLSPSSSNVSVRKKIKPSGQKRPPAKSPPPKASSSNPEELEIEIAEVLYGLMTQSQGPSKKESGPNDSTTREVVNKNRSRASSPVSNSNSSATPLSAVAPKRKRPRQVLENPGGFSVVRSSPISAKVEIDSQTTMKMEVTSPNLEKTPQSVAQNGVSLYDLSASVQSLPPASDPVPELMKVESQAKRRPEDMERKEEVSSPKRESSSVGKEKKSNCEDAVVAAAQVSEVESQREEKFQIDLMAPPPQLKSSPEREVVMDFGSAALDNKPNIAENIVEMKPARKDKDDERIEKEGVRVEAEEKKTKVVVEEINSHKTSESSSGRNINLDLDFDLEKPEKDSGVNSKFQQQQSQKLQQQHQPPPPQKATKEESILEKTGPSSSLPMPMSMASWPGGLPPMGYMAPLQGVVAMDGSTVSSAPMQPLFSQPRPKRCATHCYIARNIHCLQQFMKMHPFWPPAASAPFFGAKTNLNVMPSADLHGNLAGRGANAGPDKGQGLTIFPSNGGKDKVQPANIADATQRKQQILLQQALPPVAPNNLLHGPAFIFPINQQQAAAAAAVRPGPAKSPSATGPAGSSNTSNPAAGTAPTSAGGAATAISFNYPMSPNEAQYLAILQNNPYAFPIPAGGPPPNYRGTHPQPMPLFNGSFYSSQMIHPSQVQQQHHQQQQQQQQPPTSQSQQMQQGQQNTSMSSGSSSSQKHLQNQQQRSQGNAVNGGSGGGNMHNFPGTKNHPSQSPAHSQNQHMPPLTRHIENEAVSEDSPSTAERKRSHGPMNVYNQNFAMPMHPSNFGLMTPPANFGVASSAGGGSNHQTEKKPQQQQQPGLKTSQESVPPQPFAMSFASFNGATAGPGIDMSMAQNHTIFQSLPEATRQNLQMAAAAAVQAVQQKKNFRISEDGKSGSSDQSGADAERKGLTMKSSGNAGQSIAFSRSDMSDASGSSIAANSVIDSSSRSLNLPSGASWNARAAMPNAMGAVNVPNAQLQAQIQHQQQQMIQLHKQQQQQQQMAAAVAARSKSSASSNGNVYSEHLTSSASAASKFPNAMSSFPQNLVQSGNNNSQVQSPQWKNSTRTSTSQAPPSLSSNSSLKNLSQQQQQQIRSQQSHTQISFGTNQKSAPPPQGQQPPNNNQSPSSPMMVGSPTTSSISKGASGSPRHTNSSSTSNKTGQNSLSTQQGKSSSSVPNQKSSPAGGRNVPSILGNPHVVSTSGGATKSQMQQQQQQQQHLQKSMQQAQLFFSSPYVHAQPQHSTGTSSAGQATGGYYLQRRRPDQPGQQPPGSSGASSSSSGMLTLCPVTLGGGTTSDPAKAIAAAAAANNMKGGVFTSQGILHAAQYTTQTSGSQHQLLPAGFSYVHPVPAAVQVKPAEQKQPAGNDNLHACWQPEKK</sequence>
<dbReference type="GO" id="GO:0042752">
    <property type="term" value="P:regulation of circadian rhythm"/>
    <property type="evidence" value="ECO:0007669"/>
    <property type="project" value="InterPro"/>
</dbReference>
<feature type="compositionally biased region" description="Low complexity" evidence="1">
    <location>
        <begin position="1319"/>
        <end position="1354"/>
    </location>
</feature>
<feature type="compositionally biased region" description="Low complexity" evidence="1">
    <location>
        <begin position="825"/>
        <end position="839"/>
    </location>
</feature>
<feature type="region of interest" description="Disordered" evidence="1">
    <location>
        <begin position="1610"/>
        <end position="1630"/>
    </location>
</feature>
<feature type="compositionally biased region" description="Polar residues" evidence="1">
    <location>
        <begin position="1293"/>
        <end position="1318"/>
    </location>
</feature>
<feature type="region of interest" description="Disordered" evidence="1">
    <location>
        <begin position="1"/>
        <end position="128"/>
    </location>
</feature>
<evidence type="ECO:0000256" key="1">
    <source>
        <dbReference type="SAM" id="MobiDB-lite"/>
    </source>
</evidence>
<feature type="compositionally biased region" description="Low complexity" evidence="1">
    <location>
        <begin position="328"/>
        <end position="340"/>
    </location>
</feature>
<feature type="compositionally biased region" description="Basic residues" evidence="1">
    <location>
        <begin position="157"/>
        <end position="166"/>
    </location>
</feature>
<feature type="compositionally biased region" description="Acidic residues" evidence="1">
    <location>
        <begin position="87"/>
        <end position="104"/>
    </location>
</feature>
<feature type="region of interest" description="Disordered" evidence="1">
    <location>
        <begin position="582"/>
        <end position="633"/>
    </location>
</feature>
<feature type="compositionally biased region" description="Basic and acidic residues" evidence="1">
    <location>
        <begin position="45"/>
        <end position="71"/>
    </location>
</feature>
<organism evidence="2 3">
    <name type="scientific">Anisodus tanguticus</name>
    <dbReference type="NCBI Taxonomy" id="243964"/>
    <lineage>
        <taxon>Eukaryota</taxon>
        <taxon>Viridiplantae</taxon>
        <taxon>Streptophyta</taxon>
        <taxon>Embryophyta</taxon>
        <taxon>Tracheophyta</taxon>
        <taxon>Spermatophyta</taxon>
        <taxon>Magnoliopsida</taxon>
        <taxon>eudicotyledons</taxon>
        <taxon>Gunneridae</taxon>
        <taxon>Pentapetalae</taxon>
        <taxon>asterids</taxon>
        <taxon>lamiids</taxon>
        <taxon>Solanales</taxon>
        <taxon>Solanaceae</taxon>
        <taxon>Solanoideae</taxon>
        <taxon>Hyoscyameae</taxon>
        <taxon>Anisodus</taxon>
    </lineage>
</organism>
<feature type="region of interest" description="Disordered" evidence="1">
    <location>
        <begin position="519"/>
        <end position="544"/>
    </location>
</feature>
<feature type="region of interest" description="Disordered" evidence="1">
    <location>
        <begin position="876"/>
        <end position="1026"/>
    </location>
</feature>
<dbReference type="EMBL" id="JAVYJV010000012">
    <property type="protein sequence ID" value="KAK4357188.1"/>
    <property type="molecule type" value="Genomic_DNA"/>
</dbReference>
<proteinExistence type="predicted"/>
<dbReference type="PANTHER" id="PTHR34798">
    <property type="entry name" value="PROTEIN TIME FOR COFFEE"/>
    <property type="match status" value="1"/>
</dbReference>
<feature type="compositionally biased region" description="Polar residues" evidence="1">
    <location>
        <begin position="1261"/>
        <end position="1272"/>
    </location>
</feature>
<feature type="region of interest" description="Disordered" evidence="1">
    <location>
        <begin position="142"/>
        <end position="399"/>
    </location>
</feature>
<feature type="compositionally biased region" description="Low complexity" evidence="1">
    <location>
        <begin position="105"/>
        <end position="124"/>
    </location>
</feature>
<dbReference type="Proteomes" id="UP001291623">
    <property type="component" value="Unassembled WGS sequence"/>
</dbReference>
<feature type="region of interest" description="Disordered" evidence="1">
    <location>
        <begin position="1293"/>
        <end position="1476"/>
    </location>
</feature>
<feature type="compositionally biased region" description="Polar residues" evidence="1">
    <location>
        <begin position="977"/>
        <end position="990"/>
    </location>
</feature>
<feature type="compositionally biased region" description="Polar residues" evidence="1">
    <location>
        <begin position="1385"/>
        <end position="1414"/>
    </location>
</feature>
<feature type="compositionally biased region" description="Polar residues" evidence="1">
    <location>
        <begin position="378"/>
        <end position="399"/>
    </location>
</feature>
<feature type="compositionally biased region" description="Low complexity" evidence="1">
    <location>
        <begin position="1415"/>
        <end position="1434"/>
    </location>
</feature>
<feature type="compositionally biased region" description="Low complexity" evidence="1">
    <location>
        <begin position="1458"/>
        <end position="1476"/>
    </location>
</feature>
<dbReference type="PANTHER" id="PTHR34798:SF2">
    <property type="entry name" value="PROTEIN TIME FOR COFFEE"/>
    <property type="match status" value="1"/>
</dbReference>
<feature type="compositionally biased region" description="Basic and acidic residues" evidence="1">
    <location>
        <begin position="307"/>
        <end position="323"/>
    </location>
</feature>
<evidence type="ECO:0000313" key="2">
    <source>
        <dbReference type="EMBL" id="KAK4357188.1"/>
    </source>
</evidence>
<feature type="compositionally biased region" description="Basic and acidic residues" evidence="1">
    <location>
        <begin position="527"/>
        <end position="544"/>
    </location>
</feature>
<feature type="region of interest" description="Disordered" evidence="1">
    <location>
        <begin position="1252"/>
        <end position="1272"/>
    </location>
</feature>
<feature type="compositionally biased region" description="Low complexity" evidence="1">
    <location>
        <begin position="904"/>
        <end position="945"/>
    </location>
</feature>
<evidence type="ECO:0008006" key="4">
    <source>
        <dbReference type="Google" id="ProtNLM"/>
    </source>
</evidence>
<feature type="compositionally biased region" description="Low complexity" evidence="1">
    <location>
        <begin position="1369"/>
        <end position="1380"/>
    </location>
</feature>
<protein>
    <recommendedName>
        <fullName evidence="4">Protein TIME FOR COFFEE</fullName>
    </recommendedName>
</protein>
<evidence type="ECO:0000313" key="3">
    <source>
        <dbReference type="Proteomes" id="UP001291623"/>
    </source>
</evidence>
<feature type="compositionally biased region" description="Basic and acidic residues" evidence="1">
    <location>
        <begin position="427"/>
        <end position="464"/>
    </location>
</feature>
<feature type="region of interest" description="Disordered" evidence="1">
    <location>
        <begin position="1509"/>
        <end position="1534"/>
    </location>
</feature>
<feature type="compositionally biased region" description="Polar residues" evidence="1">
    <location>
        <begin position="1163"/>
        <end position="1172"/>
    </location>
</feature>